<dbReference type="EC" id="3.1.1.5" evidence="3"/>
<feature type="transmembrane region" description="Helical" evidence="1">
    <location>
        <begin position="6"/>
        <end position="24"/>
    </location>
</feature>
<feature type="domain" description="SGNH hydrolase-type esterase" evidence="2">
    <location>
        <begin position="63"/>
        <end position="230"/>
    </location>
</feature>
<keyword evidence="1" id="KW-0472">Membrane</keyword>
<dbReference type="EC" id="3.1.2.2" evidence="3"/>
<keyword evidence="1" id="KW-1133">Transmembrane helix</keyword>
<evidence type="ECO:0000256" key="1">
    <source>
        <dbReference type="SAM" id="Phobius"/>
    </source>
</evidence>
<gene>
    <name evidence="3" type="ORF">ABIE21_002481</name>
</gene>
<keyword evidence="1" id="KW-0812">Transmembrane</keyword>
<dbReference type="RefSeq" id="WP_354025120.1">
    <property type="nucleotide sequence ID" value="NZ_JBEPSJ010000002.1"/>
</dbReference>
<dbReference type="EMBL" id="JBEPSJ010000002">
    <property type="protein sequence ID" value="MET4582971.1"/>
    <property type="molecule type" value="Genomic_DNA"/>
</dbReference>
<keyword evidence="3" id="KW-0378">Hydrolase</keyword>
<evidence type="ECO:0000259" key="2">
    <source>
        <dbReference type="Pfam" id="PF13472"/>
    </source>
</evidence>
<dbReference type="InterPro" id="IPR036514">
    <property type="entry name" value="SGNH_hydro_sf"/>
</dbReference>
<dbReference type="Proteomes" id="UP001549257">
    <property type="component" value="Unassembled WGS sequence"/>
</dbReference>
<dbReference type="Gene3D" id="3.40.50.1110">
    <property type="entry name" value="SGNH hydrolase"/>
    <property type="match status" value="1"/>
</dbReference>
<accession>A0ABV2QPJ3</accession>
<dbReference type="InterPro" id="IPR051532">
    <property type="entry name" value="Ester_Hydrolysis_Enzymes"/>
</dbReference>
<sequence length="251" mass="27168">MVAKTPGIVGGAVVAVAATAFVGYRLAERRQRSGAVIAAAAITPHAEWWHSQRDVSGELLYVAIGDSAAQGVGASVPARSYVGLLAERARAATGRTVRVINLSQSGGRVTEALTKQVAHLDDLAPDVVTVAIGANDIGPHFDPAKFEREIDELYRRLPRLTIVADVPSFYFGWRERQVRVASEIIHRVAETYGLDVAPLHSTTRRQSAPRYFLNQVAADLFHPNDRGYAVWASAFFPHFDRRLTGGDGGLA</sequence>
<dbReference type="GO" id="GO:0004064">
    <property type="term" value="F:arylesterase activity"/>
    <property type="evidence" value="ECO:0007669"/>
    <property type="project" value="UniProtKB-EC"/>
</dbReference>
<organism evidence="3 4">
    <name type="scientific">Conyzicola nivalis</name>
    <dbReference type="NCBI Taxonomy" id="1477021"/>
    <lineage>
        <taxon>Bacteria</taxon>
        <taxon>Bacillati</taxon>
        <taxon>Actinomycetota</taxon>
        <taxon>Actinomycetes</taxon>
        <taxon>Micrococcales</taxon>
        <taxon>Microbacteriaceae</taxon>
        <taxon>Conyzicola</taxon>
    </lineage>
</organism>
<dbReference type="SUPFAM" id="SSF52266">
    <property type="entry name" value="SGNH hydrolase"/>
    <property type="match status" value="1"/>
</dbReference>
<name>A0ABV2QPJ3_9MICO</name>
<keyword evidence="4" id="KW-1185">Reference proteome</keyword>
<comment type="caution">
    <text evidence="3">The sequence shown here is derived from an EMBL/GenBank/DDBJ whole genome shotgun (WGS) entry which is preliminary data.</text>
</comment>
<proteinExistence type="predicted"/>
<protein>
    <submittedName>
        <fullName evidence="3">Acyl-CoA thioesterase-1</fullName>
        <ecNumber evidence="3">3.1.1.2</ecNumber>
        <ecNumber evidence="3">3.1.1.5</ecNumber>
        <ecNumber evidence="3">3.1.2.-</ecNumber>
        <ecNumber evidence="3">3.1.2.2</ecNumber>
    </submittedName>
</protein>
<dbReference type="EC" id="3.1.1.2" evidence="3"/>
<dbReference type="InterPro" id="IPR013830">
    <property type="entry name" value="SGNH_hydro"/>
</dbReference>
<dbReference type="Pfam" id="PF13472">
    <property type="entry name" value="Lipase_GDSL_2"/>
    <property type="match status" value="1"/>
</dbReference>
<reference evidence="3 4" key="1">
    <citation type="submission" date="2024-06" db="EMBL/GenBank/DDBJ databases">
        <title>Sorghum-associated microbial communities from plants grown in Nebraska, USA.</title>
        <authorList>
            <person name="Schachtman D."/>
        </authorList>
    </citation>
    <scope>NUCLEOTIDE SEQUENCE [LARGE SCALE GENOMIC DNA]</scope>
    <source>
        <strain evidence="3 4">2857</strain>
    </source>
</reference>
<evidence type="ECO:0000313" key="3">
    <source>
        <dbReference type="EMBL" id="MET4582971.1"/>
    </source>
</evidence>
<dbReference type="EC" id="3.1.2.-" evidence="3"/>
<evidence type="ECO:0000313" key="4">
    <source>
        <dbReference type="Proteomes" id="UP001549257"/>
    </source>
</evidence>
<dbReference type="PANTHER" id="PTHR30383">
    <property type="entry name" value="THIOESTERASE 1/PROTEASE 1/LYSOPHOSPHOLIPASE L1"/>
    <property type="match status" value="1"/>
</dbReference>
<dbReference type="GO" id="GO:0004622">
    <property type="term" value="F:phosphatidylcholine lysophospholipase activity"/>
    <property type="evidence" value="ECO:0007669"/>
    <property type="project" value="UniProtKB-EC"/>
</dbReference>